<keyword evidence="8 9" id="KW-0804">Transcription</keyword>
<evidence type="ECO:0000256" key="12">
    <source>
        <dbReference type="SAM" id="MobiDB-lite"/>
    </source>
</evidence>
<dbReference type="InterPro" id="IPR003593">
    <property type="entry name" value="AAA+_ATPase"/>
</dbReference>
<evidence type="ECO:0000256" key="10">
    <source>
        <dbReference type="NCBIfam" id="TIGR00767"/>
    </source>
</evidence>
<dbReference type="Pfam" id="PF07498">
    <property type="entry name" value="Rho_N"/>
    <property type="match status" value="1"/>
</dbReference>
<sequence length="552" mass="62601">MNTENINLNDLNNQTLAQLREIAKEMNIKSVTKYKKAELIDKIKENVNKPNGSDSDKLKQDNKKIQSIEDMDKKYSVKKEEKHTQIDDSNIGSTENVRQTTFKSENNKNNKYENRNYTKGNVQLNTNSQRNYNKFQKCDNKQQNNDNKPSNNNDIKIQKNNNIKGNYTPKVVEESKIINEFNTSKEDEVVGVLEILPDGFGFLRGSNYLSTENDVYVSPSQIRRFNMKTGDKVRGITRHPKTGEKFRALLFVQKINDEDPETAIQRKAFETLTPIYPQERLTLEKQPNEISTRLIDLISPIGKGQRGLIVAPPKAGKTILLKSVANSIVKNYPDVELIVLLIDERPEEVTDMKESINADVIYSTFDQVSSHHVKVAEMVLNRAQRLVEHGKDVVILLDSITRLARAYNLTISPTGRTLSGGLDPGALHGPKKFFGAARNIRQGGSLTILATALVETGSRMDDVIFEEFKGTGNMELNLDRKLAEKRIFPAVDIYKSGTRREDLLLSDKEKAALWKLRKEMSNSSILEVTDNILEALKRTKTNEEFINNINGN</sequence>
<feature type="compositionally biased region" description="Low complexity" evidence="12">
    <location>
        <begin position="141"/>
        <end position="161"/>
    </location>
</feature>
<evidence type="ECO:0000256" key="7">
    <source>
        <dbReference type="ARBA" id="ARBA00023015"/>
    </source>
</evidence>
<dbReference type="CDD" id="cd01128">
    <property type="entry name" value="rho_factor_C"/>
    <property type="match status" value="1"/>
</dbReference>
<dbReference type="InterPro" id="IPR011113">
    <property type="entry name" value="Rho_RNA-bd"/>
</dbReference>
<comment type="caution">
    <text evidence="14">The sequence shown here is derived from an EMBL/GenBank/DDBJ whole genome shotgun (WGS) entry which is preliminary data.</text>
</comment>
<keyword evidence="5 9" id="KW-0067">ATP-binding</keyword>
<dbReference type="PANTHER" id="PTHR46425:SF1">
    <property type="entry name" value="TRANSCRIPTION TERMINATION FACTOR RHO"/>
    <property type="match status" value="1"/>
</dbReference>
<dbReference type="Pfam" id="PF00006">
    <property type="entry name" value="ATP-synt_ab"/>
    <property type="match status" value="1"/>
</dbReference>
<dbReference type="CDD" id="cd04459">
    <property type="entry name" value="Rho_CSD"/>
    <property type="match status" value="1"/>
</dbReference>
<dbReference type="InterPro" id="IPR004665">
    <property type="entry name" value="Term_rho"/>
</dbReference>
<keyword evidence="7 9" id="KW-0805">Transcription regulation</keyword>
<dbReference type="Pfam" id="PF07497">
    <property type="entry name" value="Rho_RNA_bind"/>
    <property type="match status" value="1"/>
</dbReference>
<feature type="binding site" evidence="9">
    <location>
        <position position="345"/>
    </location>
    <ligand>
        <name>ATP</name>
        <dbReference type="ChEBI" id="CHEBI:30616"/>
    </ligand>
</feature>
<dbReference type="PANTHER" id="PTHR46425">
    <property type="entry name" value="TRANSCRIPTION TERMINATION FACTOR RHO"/>
    <property type="match status" value="1"/>
</dbReference>
<evidence type="ECO:0000256" key="11">
    <source>
        <dbReference type="PROSITE-ProRule" id="PRU01203"/>
    </source>
</evidence>
<dbReference type="InterPro" id="IPR000194">
    <property type="entry name" value="ATPase_F1/V1/A1_a/bsu_nucl-bd"/>
</dbReference>
<gene>
    <name evidence="9 14" type="primary">rho</name>
    <name evidence="14" type="ORF">KQI20_11465</name>
</gene>
<evidence type="ECO:0000256" key="4">
    <source>
        <dbReference type="ARBA" id="ARBA00022806"/>
    </source>
</evidence>
<feature type="compositionally biased region" description="Basic and acidic residues" evidence="12">
    <location>
        <begin position="54"/>
        <end position="86"/>
    </location>
</feature>
<keyword evidence="6 9" id="KW-0694">RNA-binding</keyword>
<keyword evidence="3 9" id="KW-0378">Hydrolase</keyword>
<evidence type="ECO:0000313" key="14">
    <source>
        <dbReference type="EMBL" id="MBU5337060.1"/>
    </source>
</evidence>
<keyword evidence="1 9" id="KW-0806">Transcription termination</keyword>
<dbReference type="NCBIfam" id="TIGR00767">
    <property type="entry name" value="rho"/>
    <property type="match status" value="1"/>
</dbReference>
<dbReference type="NCBIfam" id="NF006886">
    <property type="entry name" value="PRK09376.1"/>
    <property type="match status" value="1"/>
</dbReference>
<dbReference type="SMART" id="SM00357">
    <property type="entry name" value="CSP"/>
    <property type="match status" value="1"/>
</dbReference>
<dbReference type="InterPro" id="IPR011129">
    <property type="entry name" value="CSD"/>
</dbReference>
<dbReference type="EC" id="3.6.4.-" evidence="9 10"/>
<evidence type="ECO:0000256" key="6">
    <source>
        <dbReference type="ARBA" id="ARBA00022884"/>
    </source>
</evidence>
<feature type="region of interest" description="Disordered" evidence="12">
    <location>
        <begin position="137"/>
        <end position="161"/>
    </location>
</feature>
<feature type="binding site" evidence="9">
    <location>
        <begin position="302"/>
        <end position="307"/>
    </location>
    <ligand>
        <name>ATP</name>
        <dbReference type="ChEBI" id="CHEBI:30616"/>
    </ligand>
</feature>
<dbReference type="GO" id="GO:0016787">
    <property type="term" value="F:hydrolase activity"/>
    <property type="evidence" value="ECO:0007669"/>
    <property type="project" value="UniProtKB-KW"/>
</dbReference>
<dbReference type="Proteomes" id="UP001196301">
    <property type="component" value="Unassembled WGS sequence"/>
</dbReference>
<protein>
    <recommendedName>
        <fullName evidence="9 10">Transcription termination factor Rho</fullName>
        <ecNumber evidence="9 10">3.6.4.-</ecNumber>
    </recommendedName>
    <alternativeName>
        <fullName evidence="9">ATP-dependent helicase Rho</fullName>
    </alternativeName>
</protein>
<keyword evidence="15" id="KW-1185">Reference proteome</keyword>
<feature type="compositionally biased region" description="Polar residues" evidence="12">
    <location>
        <begin position="87"/>
        <end position="104"/>
    </location>
</feature>
<evidence type="ECO:0000313" key="15">
    <source>
        <dbReference type="Proteomes" id="UP001196301"/>
    </source>
</evidence>
<feature type="region of interest" description="Disordered" evidence="12">
    <location>
        <begin position="46"/>
        <end position="123"/>
    </location>
</feature>
<dbReference type="SMART" id="SM00959">
    <property type="entry name" value="Rho_N"/>
    <property type="match status" value="1"/>
</dbReference>
<name>A0ABS6DYZ2_9FIRM</name>
<accession>A0ABS6DYZ2</accession>
<keyword evidence="2 9" id="KW-0547">Nucleotide-binding</keyword>
<dbReference type="InterPro" id="IPR041703">
    <property type="entry name" value="Rho_factor_ATP-bd"/>
</dbReference>
<evidence type="ECO:0000256" key="2">
    <source>
        <dbReference type="ARBA" id="ARBA00022741"/>
    </source>
</evidence>
<evidence type="ECO:0000256" key="9">
    <source>
        <dbReference type="HAMAP-Rule" id="MF_01884"/>
    </source>
</evidence>
<keyword evidence="4 9" id="KW-0347">Helicase</keyword>
<feature type="binding site" evidence="9">
    <location>
        <begin position="314"/>
        <end position="319"/>
    </location>
    <ligand>
        <name>ATP</name>
        <dbReference type="ChEBI" id="CHEBI:30616"/>
    </ligand>
</feature>
<comment type="subunit">
    <text evidence="9">Homohexamer. The homohexamer assembles into an open ring structure.</text>
</comment>
<comment type="function">
    <text evidence="9">Facilitates transcription termination by a mechanism that involves Rho binding to the nascent RNA, activation of Rho's RNA-dependent ATPase activity, and release of the mRNA from the DNA template.</text>
</comment>
<evidence type="ECO:0000259" key="13">
    <source>
        <dbReference type="PROSITE" id="PS51856"/>
    </source>
</evidence>
<comment type="caution">
    <text evidence="9">Lacks conserved residue(s) required for the propagation of feature annotation.</text>
</comment>
<feature type="compositionally biased region" description="Basic and acidic residues" evidence="12">
    <location>
        <begin position="105"/>
        <end position="116"/>
    </location>
</feature>
<evidence type="ECO:0000256" key="8">
    <source>
        <dbReference type="ARBA" id="ARBA00023163"/>
    </source>
</evidence>
<proteinExistence type="inferred from homology"/>
<dbReference type="SMART" id="SM00382">
    <property type="entry name" value="AAA"/>
    <property type="match status" value="1"/>
</dbReference>
<reference evidence="14 15" key="1">
    <citation type="submission" date="2021-06" db="EMBL/GenBank/DDBJ databases">
        <authorList>
            <person name="Sun Q."/>
            <person name="Li D."/>
        </authorList>
    </citation>
    <scope>NUCLEOTIDE SEQUENCE [LARGE SCALE GENOMIC DNA]</scope>
    <source>
        <strain evidence="14 15">N19</strain>
    </source>
</reference>
<evidence type="ECO:0000256" key="5">
    <source>
        <dbReference type="ARBA" id="ARBA00022840"/>
    </source>
</evidence>
<dbReference type="HAMAP" id="MF_01884">
    <property type="entry name" value="Rho"/>
    <property type="match status" value="1"/>
</dbReference>
<organism evidence="14 15">
    <name type="scientific">Intestinibacter bartlettii</name>
    <dbReference type="NCBI Taxonomy" id="261299"/>
    <lineage>
        <taxon>Bacteria</taxon>
        <taxon>Bacillati</taxon>
        <taxon>Bacillota</taxon>
        <taxon>Clostridia</taxon>
        <taxon>Peptostreptococcales</taxon>
        <taxon>Peptostreptococcaceae</taxon>
        <taxon>Intestinibacter</taxon>
    </lineage>
</organism>
<dbReference type="EMBL" id="JAHLOQ010000037">
    <property type="protein sequence ID" value="MBU5337060.1"/>
    <property type="molecule type" value="Genomic_DNA"/>
</dbReference>
<dbReference type="InterPro" id="IPR011112">
    <property type="entry name" value="Rho-like_N"/>
</dbReference>
<evidence type="ECO:0000256" key="3">
    <source>
        <dbReference type="ARBA" id="ARBA00022801"/>
    </source>
</evidence>
<feature type="domain" description="Rho RNA-BD" evidence="13">
    <location>
        <begin position="186"/>
        <end position="259"/>
    </location>
</feature>
<evidence type="ECO:0000256" key="1">
    <source>
        <dbReference type="ARBA" id="ARBA00022472"/>
    </source>
</evidence>
<comment type="similarity">
    <text evidence="9 11">Belongs to the Rho family.</text>
</comment>
<dbReference type="PROSITE" id="PS51856">
    <property type="entry name" value="RHO_RNA_BD"/>
    <property type="match status" value="1"/>
</dbReference>